<proteinExistence type="inferred from homology"/>
<evidence type="ECO:0000259" key="3">
    <source>
        <dbReference type="Pfam" id="PF26079"/>
    </source>
</evidence>
<dbReference type="InterPro" id="IPR058530">
    <property type="entry name" value="Baseplate_J-like_C"/>
</dbReference>
<feature type="domain" description="Baseplate J-like central" evidence="2">
    <location>
        <begin position="182"/>
        <end position="261"/>
    </location>
</feature>
<dbReference type="PATRIC" id="fig|49338.4.peg.4590"/>
<evidence type="ECO:0000313" key="4">
    <source>
        <dbReference type="EMBL" id="CDX04148.1"/>
    </source>
</evidence>
<dbReference type="InterPro" id="IPR058531">
    <property type="entry name" value="Baseplate_J_M"/>
</dbReference>
<evidence type="ECO:0000259" key="2">
    <source>
        <dbReference type="Pfam" id="PF26078"/>
    </source>
</evidence>
<dbReference type="Pfam" id="PF26079">
    <property type="entry name" value="Baseplate_J_C"/>
    <property type="match status" value="1"/>
</dbReference>
<gene>
    <name evidence="4" type="ORF">DPCES_4262</name>
</gene>
<dbReference type="InterPro" id="IPR052399">
    <property type="entry name" value="Phage_Baseplate_Assmbl_Protein"/>
</dbReference>
<dbReference type="PANTHER" id="PTHR37829">
    <property type="entry name" value="PHAGE-LIKE ELEMENT PBSX PROTEIN XKDT"/>
    <property type="match status" value="1"/>
</dbReference>
<dbReference type="AlphaFoldDB" id="A0A098B5J1"/>
<dbReference type="PANTHER" id="PTHR37829:SF3">
    <property type="entry name" value="PROTEIN JAYE-RELATED"/>
    <property type="match status" value="1"/>
</dbReference>
<comment type="similarity">
    <text evidence="1">Belongs to the Mu gp47/PBSX XkdT family.</text>
</comment>
<name>A0A098B5J1_DESHA</name>
<dbReference type="EMBL" id="LK996017">
    <property type="protein sequence ID" value="CDX04148.1"/>
    <property type="molecule type" value="Genomic_DNA"/>
</dbReference>
<dbReference type="RefSeq" id="WP_144676471.1">
    <property type="nucleotide sequence ID" value="NZ_LK996017.1"/>
</dbReference>
<protein>
    <submittedName>
        <fullName evidence="4">Phage-like element PBSX protein XkdT</fullName>
    </submittedName>
</protein>
<accession>A0A098B5J1</accession>
<sequence length="359" mass="38707">MYEHQTYEAILVRMLARVPETIDKREGSLIYDALAPAAAELAQAYAELEVNNNLSFADTASGEFLTRRAAEFGIKRKVATKAWRRGGFLDSNNALLNIPLGSRYSIGGLNYTAIEQISTGAYVLECETAGTAGNQQFGDLLPIAYVNSLAKAELTEVLVPGEDEETDEALLSRYYETVNEPAFGGNMADYRQKINAINGVGGTKVFPTWAGGGTVKCTIIASDWAKPSPELVNEVQSTMDPEENQGMGLGQAPIGHAVTIAGVDKVTVDVETTLTLAPGVTPGQVQSDVEAILDAYLLEQRKTWAAQTQIIIRMAQIDARMLTVQGVEDVTGTKLNGTEANFLLDEEEIPILGTVIINE</sequence>
<evidence type="ECO:0000256" key="1">
    <source>
        <dbReference type="ARBA" id="ARBA00038087"/>
    </source>
</evidence>
<dbReference type="Pfam" id="PF26078">
    <property type="entry name" value="Baseplate_J_M"/>
    <property type="match status" value="1"/>
</dbReference>
<organism evidence="4">
    <name type="scientific">Desulfitobacterium hafniense</name>
    <name type="common">Desulfitobacterium frappieri</name>
    <dbReference type="NCBI Taxonomy" id="49338"/>
    <lineage>
        <taxon>Bacteria</taxon>
        <taxon>Bacillati</taxon>
        <taxon>Bacillota</taxon>
        <taxon>Clostridia</taxon>
        <taxon>Eubacteriales</taxon>
        <taxon>Desulfitobacteriaceae</taxon>
        <taxon>Desulfitobacterium</taxon>
    </lineage>
</organism>
<feature type="domain" description="Baseplate J-like C-terminal" evidence="3">
    <location>
        <begin position="268"/>
        <end position="357"/>
    </location>
</feature>
<reference evidence="4" key="1">
    <citation type="submission" date="2014-07" db="EMBL/GenBank/DDBJ databases">
        <authorList>
            <person name="Hornung V.Bastian."/>
        </authorList>
    </citation>
    <scope>NUCLEOTIDE SEQUENCE</scope>
    <source>
        <strain evidence="4">PCE-S</strain>
    </source>
</reference>